<evidence type="ECO:0000256" key="3">
    <source>
        <dbReference type="ARBA" id="ARBA00023098"/>
    </source>
</evidence>
<feature type="short sequence motif" description="GXSXG" evidence="4">
    <location>
        <begin position="35"/>
        <end position="39"/>
    </location>
</feature>
<dbReference type="RefSeq" id="WP_090472075.1">
    <property type="nucleotide sequence ID" value="NZ_FOWF01000038.1"/>
</dbReference>
<name>A0A1I7I8L7_9FIRM</name>
<dbReference type="InterPro" id="IPR045943">
    <property type="entry name" value="DUF6363"/>
</dbReference>
<dbReference type="PANTHER" id="PTHR14226:SF25">
    <property type="entry name" value="PHOSPHOESTERASE"/>
    <property type="match status" value="1"/>
</dbReference>
<dbReference type="STRING" id="155865.SAMN05216515_13810"/>
<keyword evidence="3 4" id="KW-0443">Lipid metabolism</keyword>
<dbReference type="InterPro" id="IPR037483">
    <property type="entry name" value="YjjU-like"/>
</dbReference>
<dbReference type="Gene3D" id="3.40.1090.10">
    <property type="entry name" value="Cytosolic phospholipase A2 catalytic domain"/>
    <property type="match status" value="1"/>
</dbReference>
<dbReference type="Pfam" id="PF01734">
    <property type="entry name" value="Patatin"/>
    <property type="match status" value="1"/>
</dbReference>
<dbReference type="PANTHER" id="PTHR14226">
    <property type="entry name" value="NEUROPATHY TARGET ESTERASE/SWISS CHEESE D.MELANOGASTER"/>
    <property type="match status" value="1"/>
</dbReference>
<dbReference type="Proteomes" id="UP000198817">
    <property type="component" value="Unassembled WGS sequence"/>
</dbReference>
<keyword evidence="1 4" id="KW-0378">Hydrolase</keyword>
<feature type="active site" description="Nucleophile" evidence="4">
    <location>
        <position position="37"/>
    </location>
</feature>
<feature type="short sequence motif" description="DGA/G" evidence="4">
    <location>
        <begin position="160"/>
        <end position="162"/>
    </location>
</feature>
<proteinExistence type="predicted"/>
<dbReference type="InterPro" id="IPR002641">
    <property type="entry name" value="PNPLA_dom"/>
</dbReference>
<evidence type="ECO:0000256" key="4">
    <source>
        <dbReference type="PROSITE-ProRule" id="PRU01161"/>
    </source>
</evidence>
<evidence type="ECO:0000259" key="5">
    <source>
        <dbReference type="PROSITE" id="PS51635"/>
    </source>
</evidence>
<dbReference type="Pfam" id="PF19890">
    <property type="entry name" value="DUF6363"/>
    <property type="match status" value="1"/>
</dbReference>
<dbReference type="GO" id="GO:0016787">
    <property type="term" value="F:hydrolase activity"/>
    <property type="evidence" value="ECO:0007669"/>
    <property type="project" value="UniProtKB-UniRule"/>
</dbReference>
<dbReference type="InterPro" id="IPR016035">
    <property type="entry name" value="Acyl_Trfase/lysoPLipase"/>
</dbReference>
<dbReference type="PROSITE" id="PS51635">
    <property type="entry name" value="PNPLA"/>
    <property type="match status" value="1"/>
</dbReference>
<dbReference type="SUPFAM" id="SSF52151">
    <property type="entry name" value="FabD/lysophospholipase-like"/>
    <property type="match status" value="1"/>
</dbReference>
<dbReference type="GO" id="GO:0016042">
    <property type="term" value="P:lipid catabolic process"/>
    <property type="evidence" value="ECO:0007669"/>
    <property type="project" value="UniProtKB-UniRule"/>
</dbReference>
<comment type="caution">
    <text evidence="4">Lacks conserved residue(s) required for the propagation of feature annotation.</text>
</comment>
<organism evidence="6 7">
    <name type="scientific">Eubacterium pyruvativorans</name>
    <dbReference type="NCBI Taxonomy" id="155865"/>
    <lineage>
        <taxon>Bacteria</taxon>
        <taxon>Bacillati</taxon>
        <taxon>Bacillota</taxon>
        <taxon>Clostridia</taxon>
        <taxon>Eubacteriales</taxon>
        <taxon>Eubacteriaceae</taxon>
        <taxon>Eubacterium</taxon>
    </lineage>
</organism>
<dbReference type="InterPro" id="IPR050301">
    <property type="entry name" value="NTE"/>
</dbReference>
<dbReference type="CDD" id="cd07208">
    <property type="entry name" value="Pat_hypo_Ecoli_yjju_like"/>
    <property type="match status" value="1"/>
</dbReference>
<dbReference type="OrthoDB" id="9802424at2"/>
<feature type="domain" description="PNPLA" evidence="5">
    <location>
        <begin position="4"/>
        <end position="173"/>
    </location>
</feature>
<gene>
    <name evidence="6" type="ORF">SAMN05216508_13510</name>
</gene>
<sequence>MNGIIDTGGGLRDIFGAGVLDYCIEHQICFDYALGVSAGSANLVAYIAGQEGRNVHFYTEYARRKEYMSRENFFRKKNYVDLDYVYGTLSNDGGENPVDWQAYENNPIPFVVVATDAETGKPRYFTGEDIHPNDLGIIKASCTLPVVNTPRRIRGVPYYDGGVADPVPIRHALEDGCRKVVLILTKPYDYVRTSTFTVKFGARVVGRRYPAVRKALLHRADAYNRSVEEAKKLEKQGRVLILAPDDISGLSTLTVDVDKQMALYEEGYRKAAGIRAFLDA</sequence>
<protein>
    <submittedName>
        <fullName evidence="6">Predicted phospholipase, patatin/cPLA2 family</fullName>
    </submittedName>
</protein>
<dbReference type="AlphaFoldDB" id="A0A1I7I8L7"/>
<evidence type="ECO:0000313" key="6">
    <source>
        <dbReference type="EMBL" id="SFU69312.1"/>
    </source>
</evidence>
<evidence type="ECO:0000256" key="2">
    <source>
        <dbReference type="ARBA" id="ARBA00022963"/>
    </source>
</evidence>
<keyword evidence="7" id="KW-1185">Reference proteome</keyword>
<evidence type="ECO:0000256" key="1">
    <source>
        <dbReference type="ARBA" id="ARBA00022801"/>
    </source>
</evidence>
<accession>A0A1I7I8L7</accession>
<keyword evidence="2 4" id="KW-0442">Lipid degradation</keyword>
<evidence type="ECO:0000313" key="7">
    <source>
        <dbReference type="Proteomes" id="UP000198817"/>
    </source>
</evidence>
<dbReference type="EMBL" id="FPBT01000035">
    <property type="protein sequence ID" value="SFU69312.1"/>
    <property type="molecule type" value="Genomic_DNA"/>
</dbReference>
<feature type="active site" description="Proton acceptor" evidence="4">
    <location>
        <position position="160"/>
    </location>
</feature>
<reference evidence="6 7" key="1">
    <citation type="submission" date="2016-10" db="EMBL/GenBank/DDBJ databases">
        <authorList>
            <person name="de Groot N.N."/>
        </authorList>
    </citation>
    <scope>NUCLEOTIDE SEQUENCE [LARGE SCALE GENOMIC DNA]</scope>
    <source>
        <strain evidence="6 7">KHGC13</strain>
    </source>
</reference>